<dbReference type="OrthoDB" id="3438802at2759"/>
<dbReference type="EMBL" id="KV441386">
    <property type="protein sequence ID" value="OAF63051.1"/>
    <property type="molecule type" value="Genomic_DNA"/>
</dbReference>
<accession>A0A177ANX2</accession>
<name>A0A177ANX2_9PEZI</name>
<reference evidence="1" key="1">
    <citation type="submission" date="2016-03" db="EMBL/GenBank/DDBJ databases">
        <title>Updated assembly of Pseudogymnoascus destructans, the fungus causing white-nose syndrome of bats.</title>
        <authorList>
            <person name="Palmer J.M."/>
            <person name="Drees K.P."/>
            <person name="Foster J.T."/>
            <person name="Lindner D.L."/>
        </authorList>
    </citation>
    <scope>NUCLEOTIDE SEQUENCE [LARGE SCALE GENOMIC DNA]</scope>
    <source>
        <strain evidence="1">20631-21</strain>
    </source>
</reference>
<dbReference type="Proteomes" id="UP000077154">
    <property type="component" value="Unassembled WGS sequence"/>
</dbReference>
<gene>
    <name evidence="1" type="ORF">VC83_00559</name>
</gene>
<sequence>MIVASKHSRPDQWPSVRLAPLATVNSGTSRLASRPSQMDVRYLLNPEVTPESEHGSRFAGHLEVVCSPIAPSSQSSSPGATFGRTPLPDVAPAVLTGSTSSPDVPISGLDHLAMAASMRKPSPKHHMQAGSYSVPAKKVTRTYIEEVLTERGQSMTSHDIYKAIIVIPNVKLAPQSVRKELSRFTSSFEPLRDSTWALKSWGLSACRMSRRFGTGGGTKEARQRRAARK</sequence>
<dbReference type="RefSeq" id="XP_024328321.1">
    <property type="nucleotide sequence ID" value="XM_024464250.1"/>
</dbReference>
<protein>
    <submittedName>
        <fullName evidence="1">Uncharacterized protein</fullName>
    </submittedName>
</protein>
<dbReference type="GeneID" id="36283654"/>
<organism evidence="1">
    <name type="scientific">Pseudogymnoascus destructans</name>
    <dbReference type="NCBI Taxonomy" id="655981"/>
    <lineage>
        <taxon>Eukaryota</taxon>
        <taxon>Fungi</taxon>
        <taxon>Dikarya</taxon>
        <taxon>Ascomycota</taxon>
        <taxon>Pezizomycotina</taxon>
        <taxon>Leotiomycetes</taxon>
        <taxon>Thelebolales</taxon>
        <taxon>Thelebolaceae</taxon>
        <taxon>Pseudogymnoascus</taxon>
    </lineage>
</organism>
<proteinExistence type="predicted"/>
<evidence type="ECO:0000313" key="1">
    <source>
        <dbReference type="EMBL" id="OAF63051.1"/>
    </source>
</evidence>
<dbReference type="AlphaFoldDB" id="A0A177ANX2"/>